<protein>
    <submittedName>
        <fullName evidence="1">Putative secreted protein</fullName>
    </submittedName>
</protein>
<dbReference type="AlphaFoldDB" id="A0A6M2DAB0"/>
<reference evidence="1" key="1">
    <citation type="submission" date="2019-09" db="EMBL/GenBank/DDBJ databases">
        <title>Organ-specific transcriptomic study of the physiology of the cattle tick, Rhipicephalus microplus.</title>
        <authorList>
            <person name="Tirloni L."/>
            <person name="Braz G."/>
            <person name="Gandara A.C.P."/>
            <person name="Sabadin G.A."/>
            <person name="da Silva R.M."/>
            <person name="Guizzo M.G."/>
            <person name="Machado J.A."/>
            <person name="Costa E.P."/>
            <person name="Gomes H.F."/>
            <person name="Moraes J."/>
            <person name="Mota M.B.S."/>
            <person name="Mesquita R.D."/>
            <person name="Alvarenga P.H."/>
            <person name="Alves F."/>
            <person name="Seixas A."/>
            <person name="da Fonseca R.N."/>
            <person name="Fogaca A."/>
            <person name="Logullo C."/>
            <person name="Tanaka A."/>
            <person name="Daffre S."/>
            <person name="Termignoni C."/>
            <person name="Vaz I.S.Jr."/>
            <person name="Oliveira P.L."/>
            <person name="Ribeiro J.M."/>
        </authorList>
    </citation>
    <scope>NUCLEOTIDE SEQUENCE</scope>
    <source>
        <strain evidence="1">Porto Alegre</strain>
    </source>
</reference>
<dbReference type="EMBL" id="GHWJ01009833">
    <property type="protein sequence ID" value="NOV42570.1"/>
    <property type="molecule type" value="Transcribed_RNA"/>
</dbReference>
<organism evidence="1">
    <name type="scientific">Rhipicephalus microplus</name>
    <name type="common">Cattle tick</name>
    <name type="synonym">Boophilus microplus</name>
    <dbReference type="NCBI Taxonomy" id="6941"/>
    <lineage>
        <taxon>Eukaryota</taxon>
        <taxon>Metazoa</taxon>
        <taxon>Ecdysozoa</taxon>
        <taxon>Arthropoda</taxon>
        <taxon>Chelicerata</taxon>
        <taxon>Arachnida</taxon>
        <taxon>Acari</taxon>
        <taxon>Parasitiformes</taxon>
        <taxon>Ixodida</taxon>
        <taxon>Ixodoidea</taxon>
        <taxon>Ixodidae</taxon>
        <taxon>Rhipicephalinae</taxon>
        <taxon>Rhipicephalus</taxon>
        <taxon>Boophilus</taxon>
    </lineage>
</organism>
<sequence length="136" mass="16014">MFCFFFFFFSLNKQAKVYYAHTNKKFSFAEAPLRVTVCGLLRNSKNSRQSSALWLNFYKECTRPRRRSCAQLAKFCGTLRKTGRLHKKHHENIISAPQPYTKGRQQEKTFPHKRNTSTLHAVHTDKIAHLTENYNN</sequence>
<proteinExistence type="predicted"/>
<accession>A0A6M2DAB0</accession>
<name>A0A6M2DAB0_RHIMP</name>
<evidence type="ECO:0000313" key="1">
    <source>
        <dbReference type="EMBL" id="NOV42570.1"/>
    </source>
</evidence>